<keyword evidence="1" id="KW-1133">Transmembrane helix</keyword>
<dbReference type="EMBL" id="KY684087">
    <property type="protein sequence ID" value="ARF09778.1"/>
    <property type="molecule type" value="Genomic_DNA"/>
</dbReference>
<reference evidence="2" key="1">
    <citation type="journal article" date="2017" name="Science">
        <title>Giant viruses with an expanded complement of translation system components.</title>
        <authorList>
            <person name="Schulz F."/>
            <person name="Yutin N."/>
            <person name="Ivanova N.N."/>
            <person name="Ortega D.R."/>
            <person name="Lee T.K."/>
            <person name="Vierheilig J."/>
            <person name="Daims H."/>
            <person name="Horn M."/>
            <person name="Wagner M."/>
            <person name="Jensen G.J."/>
            <person name="Kyrpides N.C."/>
            <person name="Koonin E.V."/>
            <person name="Woyke T."/>
        </authorList>
    </citation>
    <scope>NUCLEOTIDE SEQUENCE</scope>
    <source>
        <strain evidence="2">ILV1</strain>
    </source>
</reference>
<keyword evidence="1" id="KW-0812">Transmembrane</keyword>
<dbReference type="InterPro" id="IPR043929">
    <property type="entry name" value="DUF5755"/>
</dbReference>
<organism evidence="2">
    <name type="scientific">Indivirus ILV1</name>
    <dbReference type="NCBI Taxonomy" id="1977633"/>
    <lineage>
        <taxon>Viruses</taxon>
        <taxon>Varidnaviria</taxon>
        <taxon>Bamfordvirae</taxon>
        <taxon>Nucleocytoviricota</taxon>
        <taxon>Megaviricetes</taxon>
        <taxon>Imitervirales</taxon>
        <taxon>Mimiviridae</taxon>
        <taxon>Klosneuvirinae</taxon>
        <taxon>Indivirus</taxon>
    </lineage>
</organism>
<sequence>MYCDPDNKILLILILIIVVILTLLNIHQIIVPQNEKMENIELTNPSPISTQDPVLTQPPILITPTQPISDPIIEYDYRKIFDPLTDPTRRVPRHEIPTLPFKRLLDFPTRGFPDNYTQIGILKLYETCKHGREKKINLDNNSILRLFGRQEYPGSNRYEYYTAINNGFDQIKIPVRNRRKNELYDGDEIFIDELDRKYRVKLLKYDAPKYYPDIV</sequence>
<accession>A0A1V0SDP9</accession>
<feature type="transmembrane region" description="Helical" evidence="1">
    <location>
        <begin position="9"/>
        <end position="30"/>
    </location>
</feature>
<protein>
    <submittedName>
        <fullName evidence="2">Uncharacterized protein</fullName>
    </submittedName>
</protein>
<dbReference type="Pfam" id="PF19059">
    <property type="entry name" value="DUF5755"/>
    <property type="match status" value="1"/>
</dbReference>
<keyword evidence="1" id="KW-0472">Membrane</keyword>
<name>A0A1V0SDP9_9VIRU</name>
<gene>
    <name evidence="2" type="ORF">Indivirus_3_27</name>
</gene>
<evidence type="ECO:0000256" key="1">
    <source>
        <dbReference type="SAM" id="Phobius"/>
    </source>
</evidence>
<evidence type="ECO:0000313" key="2">
    <source>
        <dbReference type="EMBL" id="ARF09778.1"/>
    </source>
</evidence>
<proteinExistence type="predicted"/>